<evidence type="ECO:0000313" key="2">
    <source>
        <dbReference type="EMBL" id="SPD27589.1"/>
    </source>
</evidence>
<dbReference type="AlphaFoldDB" id="A0A2N9ITW6"/>
<sequence length="484" mass="55455">MLTAGIITLKACSTENSNGSLIKDGVVDFYQGLYSERESWRPVLGGMEFNTIDTAEAMQLEGPFSEEEVEFHEHEFIKRSLNANFMVLIPKKSGASEVVLGAILSPTQNAFIQGRQITESVLIINECLDSKLKSRILGLLCKLDVEKAYDHVNWNFLMYMLERTRGIRQGDSLSPLLFVLVMEALSHLMDKAVYENLLEGFVLLHLKGALMCFEAMSGLHINLGNSEIVPVGTVHGIHDLARVIGGRITMLPMKNLGLPLGAQYKSKEIIWNPILEKMERRLAGWKRLYLSKGDRRFPFNQALMGKWLWRFATENTAFWRQHFNMYVSFSIGSGERVSFWHDRWCGEGVMKDLFPTLYHIAQDKQALVPDYLTWHNEEMVWSVILIRALQDWELADFTTSMETLYNIKIKRNVANQLRWDHNGSGLFEVRSFYHIICSGGNRTFPWKSVWRVKVPPKVAFFIWLAAHGKNLTIDNLRSKEDLGA</sequence>
<dbReference type="PANTHER" id="PTHR36617">
    <property type="entry name" value="PROTEIN, PUTATIVE-RELATED"/>
    <property type="match status" value="1"/>
</dbReference>
<dbReference type="PANTHER" id="PTHR36617:SF15">
    <property type="entry name" value="REVERSE TRANSCRIPTASE ZINC-BINDING DOMAIN-CONTAINING PROTEIN"/>
    <property type="match status" value="1"/>
</dbReference>
<organism evidence="2">
    <name type="scientific">Fagus sylvatica</name>
    <name type="common">Beechnut</name>
    <dbReference type="NCBI Taxonomy" id="28930"/>
    <lineage>
        <taxon>Eukaryota</taxon>
        <taxon>Viridiplantae</taxon>
        <taxon>Streptophyta</taxon>
        <taxon>Embryophyta</taxon>
        <taxon>Tracheophyta</taxon>
        <taxon>Spermatophyta</taxon>
        <taxon>Magnoliopsida</taxon>
        <taxon>eudicotyledons</taxon>
        <taxon>Gunneridae</taxon>
        <taxon>Pentapetalae</taxon>
        <taxon>rosids</taxon>
        <taxon>fabids</taxon>
        <taxon>Fagales</taxon>
        <taxon>Fagaceae</taxon>
        <taxon>Fagus</taxon>
    </lineage>
</organism>
<feature type="domain" description="Reverse transcriptase zinc-binding" evidence="1">
    <location>
        <begin position="427"/>
        <end position="478"/>
    </location>
</feature>
<dbReference type="EMBL" id="OIVN01006199">
    <property type="protein sequence ID" value="SPD27589.1"/>
    <property type="molecule type" value="Genomic_DNA"/>
</dbReference>
<name>A0A2N9ITW6_FAGSY</name>
<dbReference type="InterPro" id="IPR026960">
    <property type="entry name" value="RVT-Znf"/>
</dbReference>
<gene>
    <name evidence="2" type="ORF">FSB_LOCUS55471</name>
</gene>
<evidence type="ECO:0000259" key="1">
    <source>
        <dbReference type="Pfam" id="PF13966"/>
    </source>
</evidence>
<dbReference type="Pfam" id="PF13966">
    <property type="entry name" value="zf-RVT"/>
    <property type="match status" value="1"/>
</dbReference>
<accession>A0A2N9ITW6</accession>
<protein>
    <recommendedName>
        <fullName evidence="1">Reverse transcriptase zinc-binding domain-containing protein</fullName>
    </recommendedName>
</protein>
<reference evidence="2" key="1">
    <citation type="submission" date="2018-02" db="EMBL/GenBank/DDBJ databases">
        <authorList>
            <person name="Cohen D.B."/>
            <person name="Kent A.D."/>
        </authorList>
    </citation>
    <scope>NUCLEOTIDE SEQUENCE</scope>
</reference>
<proteinExistence type="predicted"/>
<dbReference type="CDD" id="cd01650">
    <property type="entry name" value="RT_nLTR_like"/>
    <property type="match status" value="1"/>
</dbReference>